<dbReference type="InterPro" id="IPR005538">
    <property type="entry name" value="LrgA/CidA"/>
</dbReference>
<evidence type="ECO:0000256" key="6">
    <source>
        <dbReference type="SAM" id="Phobius"/>
    </source>
</evidence>
<keyword evidence="3 6" id="KW-0812">Transmembrane</keyword>
<dbReference type="Pfam" id="PF03788">
    <property type="entry name" value="LrgA"/>
    <property type="match status" value="1"/>
</dbReference>
<dbReference type="GeneID" id="33314915"/>
<sequence length="115" mass="12431">MKPYRGLAIIFGFYALGEFTSSALDLPIPGSVLGMLYLLAALLGGAVKLDWVENEAELFVRNMSIMFVPPGVGIITYIGLLKSQAVPVFGALIISFLITLLVTAKTVELLRGERK</sequence>
<evidence type="ECO:0000313" key="7">
    <source>
        <dbReference type="EMBL" id="ASJ07615.1"/>
    </source>
</evidence>
<accession>A0A218PA02</accession>
<gene>
    <name evidence="7" type="ORF">A3L08_01550</name>
</gene>
<evidence type="ECO:0000256" key="1">
    <source>
        <dbReference type="ARBA" id="ARBA00004651"/>
    </source>
</evidence>
<keyword evidence="4 6" id="KW-1133">Transmembrane helix</keyword>
<dbReference type="Proteomes" id="UP000197418">
    <property type="component" value="Chromosome"/>
</dbReference>
<dbReference type="EMBL" id="CP015102">
    <property type="protein sequence ID" value="ASJ07615.1"/>
    <property type="molecule type" value="Genomic_DNA"/>
</dbReference>
<dbReference type="PANTHER" id="PTHR33931:SF2">
    <property type="entry name" value="HOLIN-LIKE PROTEIN CIDA"/>
    <property type="match status" value="1"/>
</dbReference>
<proteinExistence type="predicted"/>
<name>A0A218PA02_9EURY</name>
<feature type="transmembrane region" description="Helical" evidence="6">
    <location>
        <begin position="27"/>
        <end position="47"/>
    </location>
</feature>
<dbReference type="GO" id="GO:0016787">
    <property type="term" value="F:hydrolase activity"/>
    <property type="evidence" value="ECO:0007669"/>
    <property type="project" value="UniProtKB-KW"/>
</dbReference>
<evidence type="ECO:0000256" key="2">
    <source>
        <dbReference type="ARBA" id="ARBA00022475"/>
    </source>
</evidence>
<evidence type="ECO:0000256" key="5">
    <source>
        <dbReference type="ARBA" id="ARBA00023136"/>
    </source>
</evidence>
<comment type="subcellular location">
    <subcellularLocation>
        <location evidence="1">Cell membrane</location>
        <topology evidence="1">Multi-pass membrane protein</topology>
    </subcellularLocation>
</comment>
<feature type="transmembrane region" description="Helical" evidence="6">
    <location>
        <begin position="59"/>
        <end position="80"/>
    </location>
</feature>
<reference evidence="7 8" key="1">
    <citation type="submission" date="2016-04" db="EMBL/GenBank/DDBJ databases">
        <title>Complete genome sequence of Thermococcus pacificus type strain P4.</title>
        <authorList>
            <person name="Oger P.M."/>
        </authorList>
    </citation>
    <scope>NUCLEOTIDE SEQUENCE [LARGE SCALE GENOMIC DNA]</scope>
    <source>
        <strain evidence="7 8">P-4</strain>
    </source>
</reference>
<dbReference type="AlphaFoldDB" id="A0A218PA02"/>
<dbReference type="OrthoDB" id="85741at2157"/>
<keyword evidence="8" id="KW-1185">Reference proteome</keyword>
<protein>
    <submittedName>
        <fullName evidence="7">Effector of murein hydrolase LrgA</fullName>
    </submittedName>
</protein>
<dbReference type="GO" id="GO:0005886">
    <property type="term" value="C:plasma membrane"/>
    <property type="evidence" value="ECO:0007669"/>
    <property type="project" value="UniProtKB-SubCell"/>
</dbReference>
<evidence type="ECO:0000313" key="8">
    <source>
        <dbReference type="Proteomes" id="UP000197418"/>
    </source>
</evidence>
<keyword evidence="7" id="KW-0378">Hydrolase</keyword>
<dbReference type="KEGG" id="tpaf:A3L08_01550"/>
<organism evidence="7 8">
    <name type="scientific">Thermococcus pacificus</name>
    <dbReference type="NCBI Taxonomy" id="71998"/>
    <lineage>
        <taxon>Archaea</taxon>
        <taxon>Methanobacteriati</taxon>
        <taxon>Methanobacteriota</taxon>
        <taxon>Thermococci</taxon>
        <taxon>Thermococcales</taxon>
        <taxon>Thermococcaceae</taxon>
        <taxon>Thermococcus</taxon>
    </lineage>
</organism>
<dbReference type="RefSeq" id="WP_088854858.1">
    <property type="nucleotide sequence ID" value="NZ_CP015102.1"/>
</dbReference>
<keyword evidence="5 6" id="KW-0472">Membrane</keyword>
<evidence type="ECO:0000256" key="3">
    <source>
        <dbReference type="ARBA" id="ARBA00022692"/>
    </source>
</evidence>
<evidence type="ECO:0000256" key="4">
    <source>
        <dbReference type="ARBA" id="ARBA00022989"/>
    </source>
</evidence>
<dbReference type="PANTHER" id="PTHR33931">
    <property type="entry name" value="HOLIN-LIKE PROTEIN CIDA-RELATED"/>
    <property type="match status" value="1"/>
</dbReference>
<keyword evidence="2" id="KW-1003">Cell membrane</keyword>
<feature type="transmembrane region" description="Helical" evidence="6">
    <location>
        <begin position="86"/>
        <end position="107"/>
    </location>
</feature>